<sequence>PDVKMFVNSTQQIWTYYTTEPTTFYCKVDQMLRMSVSTIFFYRRHMDSEKERKELLEGIFVTDAANVMLVGTPGRKEQTNEALLYASPDQLCGIFKVQRLNDSTEWHELRVKYPSAPMSPDEGCRNIFLALQQKYYTP</sequence>
<proteinExistence type="evidence at transcript level"/>
<dbReference type="EMBL" id="GBZX01002538">
    <property type="protein sequence ID" value="JAG90202.1"/>
    <property type="molecule type" value="mRNA"/>
</dbReference>
<evidence type="ECO:0000313" key="1">
    <source>
        <dbReference type="EMBL" id="JAG90202.1"/>
    </source>
</evidence>
<accession>A0A0C9SAJ2</accession>
<feature type="non-terminal residue" evidence="1">
    <location>
        <position position="138"/>
    </location>
</feature>
<dbReference type="AlphaFoldDB" id="A0A0C9SAJ2"/>
<name>A0A0C9SAJ2_AMBAM</name>
<protein>
    <submittedName>
        <fullName evidence="1">Putative lipocalin-3 1 lipocalin</fullName>
    </submittedName>
</protein>
<feature type="non-terminal residue" evidence="1">
    <location>
        <position position="1"/>
    </location>
</feature>
<reference evidence="1" key="1">
    <citation type="journal article" date="2015" name="PLoS ONE">
        <title>An Insight into the Sialome of the Lone Star Tick, Amblyomma americanum, with a Glimpse on Its Time Dependent Gene Expression.</title>
        <authorList>
            <person name="Karim S."/>
            <person name="Ribeiro J.M."/>
        </authorList>
    </citation>
    <scope>NUCLEOTIDE SEQUENCE</scope>
    <source>
        <tissue evidence="1">Salivary gland</tissue>
    </source>
</reference>
<organism evidence="1">
    <name type="scientific">Amblyomma americanum</name>
    <name type="common">Lone star tick</name>
    <dbReference type="NCBI Taxonomy" id="6943"/>
    <lineage>
        <taxon>Eukaryota</taxon>
        <taxon>Metazoa</taxon>
        <taxon>Ecdysozoa</taxon>
        <taxon>Arthropoda</taxon>
        <taxon>Chelicerata</taxon>
        <taxon>Arachnida</taxon>
        <taxon>Acari</taxon>
        <taxon>Parasitiformes</taxon>
        <taxon>Ixodida</taxon>
        <taxon>Ixodoidea</taxon>
        <taxon>Ixodidae</taxon>
        <taxon>Amblyomminae</taxon>
        <taxon>Amblyomma</taxon>
    </lineage>
</organism>